<proteinExistence type="predicted"/>
<protein>
    <submittedName>
        <fullName evidence="2">Uncharacterized protein</fullName>
    </submittedName>
</protein>
<evidence type="ECO:0000313" key="2">
    <source>
        <dbReference type="EMBL" id="GIP52952.1"/>
    </source>
</evidence>
<gene>
    <name evidence="2" type="ORF">J42TS3_19870</name>
</gene>
<accession>A0ABQ4MAE1</accession>
<sequence length="185" mass="21857">MTIEAKELVQKIQQANEEVVFLKRQISEVEHEKLYQIVQYALKGLEFEEIHKSLAYYDEHSQTDSELFEDEHGNVLKGVKVLDFIEDGDVVDEIDWELCKEVFLISDGSLKTFDTIYLKKECFECDVIHLHLERQEASVDYESEYKFEKIINNIVDKLKSAYESSIRRKSRLSERLDKLQEIRVS</sequence>
<organism evidence="2 3">
    <name type="scientific">Paenibacillus vini</name>
    <dbReference type="NCBI Taxonomy" id="1476024"/>
    <lineage>
        <taxon>Bacteria</taxon>
        <taxon>Bacillati</taxon>
        <taxon>Bacillota</taxon>
        <taxon>Bacilli</taxon>
        <taxon>Bacillales</taxon>
        <taxon>Paenibacillaceae</taxon>
        <taxon>Paenibacillus</taxon>
    </lineage>
</organism>
<dbReference type="RefSeq" id="WP_213654633.1">
    <property type="nucleotide sequence ID" value="NZ_BOSL01000005.1"/>
</dbReference>
<dbReference type="EMBL" id="BOSL01000005">
    <property type="protein sequence ID" value="GIP52952.1"/>
    <property type="molecule type" value="Genomic_DNA"/>
</dbReference>
<keyword evidence="1" id="KW-0175">Coiled coil</keyword>
<evidence type="ECO:0000256" key="1">
    <source>
        <dbReference type="SAM" id="Coils"/>
    </source>
</evidence>
<feature type="coiled-coil region" evidence="1">
    <location>
        <begin position="5"/>
        <end position="32"/>
    </location>
</feature>
<reference evidence="2 3" key="1">
    <citation type="submission" date="2021-03" db="EMBL/GenBank/DDBJ databases">
        <title>Antimicrobial resistance genes in bacteria isolated from Japanese honey, and their potential for conferring macrolide and lincosamide resistance in the American foulbrood pathogen Paenibacillus larvae.</title>
        <authorList>
            <person name="Okamoto M."/>
            <person name="Kumagai M."/>
            <person name="Kanamori H."/>
            <person name="Takamatsu D."/>
        </authorList>
    </citation>
    <scope>NUCLEOTIDE SEQUENCE [LARGE SCALE GENOMIC DNA]</scope>
    <source>
        <strain evidence="2 3">J42TS3</strain>
    </source>
</reference>
<evidence type="ECO:0000313" key="3">
    <source>
        <dbReference type="Proteomes" id="UP000679992"/>
    </source>
</evidence>
<dbReference type="Proteomes" id="UP000679992">
    <property type="component" value="Unassembled WGS sequence"/>
</dbReference>
<name>A0ABQ4MAE1_9BACL</name>
<comment type="caution">
    <text evidence="2">The sequence shown here is derived from an EMBL/GenBank/DDBJ whole genome shotgun (WGS) entry which is preliminary data.</text>
</comment>
<keyword evidence="3" id="KW-1185">Reference proteome</keyword>